<keyword evidence="1 4" id="KW-0349">Heme</keyword>
<dbReference type="Gene3D" id="1.10.760.10">
    <property type="entry name" value="Cytochrome c-like domain"/>
    <property type="match status" value="1"/>
</dbReference>
<dbReference type="Proteomes" id="UP001476282">
    <property type="component" value="Unassembled WGS sequence"/>
</dbReference>
<dbReference type="RefSeq" id="WP_353567146.1">
    <property type="nucleotide sequence ID" value="NZ_BAABRI010000011.1"/>
</dbReference>
<dbReference type="PROSITE" id="PS51007">
    <property type="entry name" value="CYTC"/>
    <property type="match status" value="1"/>
</dbReference>
<protein>
    <recommendedName>
        <fullName evidence="7">Cytochrome c domain-containing protein</fullName>
    </recommendedName>
</protein>
<dbReference type="InterPro" id="IPR051459">
    <property type="entry name" value="Cytochrome_c-type_DH"/>
</dbReference>
<evidence type="ECO:0000313" key="8">
    <source>
        <dbReference type="EMBL" id="GAA5483021.1"/>
    </source>
</evidence>
<evidence type="ECO:0000256" key="1">
    <source>
        <dbReference type="ARBA" id="ARBA00022617"/>
    </source>
</evidence>
<organism evidence="8 9">
    <name type="scientific">Haloferula sargassicola</name>
    <dbReference type="NCBI Taxonomy" id="490096"/>
    <lineage>
        <taxon>Bacteria</taxon>
        <taxon>Pseudomonadati</taxon>
        <taxon>Verrucomicrobiota</taxon>
        <taxon>Verrucomicrobiia</taxon>
        <taxon>Verrucomicrobiales</taxon>
        <taxon>Verrucomicrobiaceae</taxon>
        <taxon>Haloferula</taxon>
    </lineage>
</organism>
<keyword evidence="3 4" id="KW-0408">Iron</keyword>
<dbReference type="PANTHER" id="PTHR35008:SF8">
    <property type="entry name" value="ALCOHOL DEHYDROGENASE CYTOCHROME C SUBUNIT"/>
    <property type="match status" value="1"/>
</dbReference>
<dbReference type="PANTHER" id="PTHR35008">
    <property type="entry name" value="BLL4482 PROTEIN-RELATED"/>
    <property type="match status" value="1"/>
</dbReference>
<keyword evidence="2 4" id="KW-0479">Metal-binding</keyword>
<proteinExistence type="predicted"/>
<keyword evidence="6" id="KW-1133">Transmembrane helix</keyword>
<comment type="caution">
    <text evidence="8">The sequence shown here is derived from an EMBL/GenBank/DDBJ whole genome shotgun (WGS) entry which is preliminary data.</text>
</comment>
<keyword evidence="6" id="KW-0812">Transmembrane</keyword>
<feature type="domain" description="Cytochrome c" evidence="7">
    <location>
        <begin position="143"/>
        <end position="234"/>
    </location>
</feature>
<reference evidence="8 9" key="1">
    <citation type="submission" date="2024-02" db="EMBL/GenBank/DDBJ databases">
        <title>Haloferula sargassicola NBRC 104335.</title>
        <authorList>
            <person name="Ichikawa N."/>
            <person name="Katano-Makiyama Y."/>
            <person name="Hidaka K."/>
        </authorList>
    </citation>
    <scope>NUCLEOTIDE SEQUENCE [LARGE SCALE GENOMIC DNA]</scope>
    <source>
        <strain evidence="8 9">NBRC 104335</strain>
    </source>
</reference>
<evidence type="ECO:0000256" key="2">
    <source>
        <dbReference type="ARBA" id="ARBA00022723"/>
    </source>
</evidence>
<feature type="transmembrane region" description="Helical" evidence="6">
    <location>
        <begin position="12"/>
        <end position="35"/>
    </location>
</feature>
<name>A0ABP9UQN8_9BACT</name>
<evidence type="ECO:0000256" key="4">
    <source>
        <dbReference type="PROSITE-ProRule" id="PRU00433"/>
    </source>
</evidence>
<evidence type="ECO:0000313" key="9">
    <source>
        <dbReference type="Proteomes" id="UP001476282"/>
    </source>
</evidence>
<dbReference type="EMBL" id="BAABRI010000011">
    <property type="protein sequence ID" value="GAA5483021.1"/>
    <property type="molecule type" value="Genomic_DNA"/>
</dbReference>
<keyword evidence="9" id="KW-1185">Reference proteome</keyword>
<feature type="compositionally biased region" description="Low complexity" evidence="5">
    <location>
        <begin position="118"/>
        <end position="136"/>
    </location>
</feature>
<accession>A0ABP9UQN8</accession>
<dbReference type="InterPro" id="IPR036909">
    <property type="entry name" value="Cyt_c-like_dom_sf"/>
</dbReference>
<gene>
    <name evidence="8" type="ORF">Hsar01_02248</name>
</gene>
<evidence type="ECO:0000256" key="3">
    <source>
        <dbReference type="ARBA" id="ARBA00023004"/>
    </source>
</evidence>
<keyword evidence="6" id="KW-0472">Membrane</keyword>
<dbReference type="SUPFAM" id="SSF46626">
    <property type="entry name" value="Cytochrome c"/>
    <property type="match status" value="1"/>
</dbReference>
<evidence type="ECO:0000256" key="5">
    <source>
        <dbReference type="SAM" id="MobiDB-lite"/>
    </source>
</evidence>
<evidence type="ECO:0000259" key="7">
    <source>
        <dbReference type="PROSITE" id="PS51007"/>
    </source>
</evidence>
<evidence type="ECO:0000256" key="6">
    <source>
        <dbReference type="SAM" id="Phobius"/>
    </source>
</evidence>
<dbReference type="InterPro" id="IPR009056">
    <property type="entry name" value="Cyt_c-like_dom"/>
</dbReference>
<feature type="region of interest" description="Disordered" evidence="5">
    <location>
        <begin position="98"/>
        <end position="143"/>
    </location>
</feature>
<sequence>MEPSRDNPMARFSAFWWGLGVILLFFVVLFITRLVTENEAPNPLEEAARLKRLEVRAKVDEDQKSNLTSWTLSEDKSTVKANPEAVFSLVGKQLVASKPTPSTDPAQVVPGSPTAEKLAAAPATDTAAVDDLTPPAGTAPDPAVMEKGKQAFLVCSACHGQNGEGNPVIAPPLAGSEWVAGPVSNLIRIQMRGLEGPITVAGKEYTLPAPMAPMGAASSDEDVAAVLTYVRNSFGNSAPPVTPEQVKMLRSEVGKPALKVADLIPVAP</sequence>
<dbReference type="Pfam" id="PF00034">
    <property type="entry name" value="Cytochrom_C"/>
    <property type="match status" value="1"/>
</dbReference>